<dbReference type="Proteomes" id="UP000307507">
    <property type="component" value="Unassembled WGS sequence"/>
</dbReference>
<organism evidence="2 3">
    <name type="scientific">Flavobacterium supellecticarium</name>
    <dbReference type="NCBI Taxonomy" id="2565924"/>
    <lineage>
        <taxon>Bacteria</taxon>
        <taxon>Pseudomonadati</taxon>
        <taxon>Bacteroidota</taxon>
        <taxon>Flavobacteriia</taxon>
        <taxon>Flavobacteriales</taxon>
        <taxon>Flavobacteriaceae</taxon>
        <taxon>Flavobacterium</taxon>
    </lineage>
</organism>
<keyword evidence="1" id="KW-0472">Membrane</keyword>
<keyword evidence="3" id="KW-1185">Reference proteome</keyword>
<feature type="transmembrane region" description="Helical" evidence="1">
    <location>
        <begin position="47"/>
        <end position="65"/>
    </location>
</feature>
<gene>
    <name evidence="2" type="ORF">E6C50_04905</name>
</gene>
<protein>
    <submittedName>
        <fullName evidence="2">Uncharacterized protein</fullName>
    </submittedName>
</protein>
<accession>A0A4V6RWU4</accession>
<dbReference type="AlphaFoldDB" id="A0A4V6RWU4"/>
<feature type="transmembrane region" description="Helical" evidence="1">
    <location>
        <begin position="85"/>
        <end position="106"/>
    </location>
</feature>
<sequence length="115" mass="13241">MNYIVSESNSTDDKSKKEEETFKSQKNYIKYTCNALKNKRYSINTNLRIYLAIWSSLIVSCWLLKVEEILINNNNYCLSDNVLTILLGTTTLNVLGIVAIAMYDIFNGKSEDRIK</sequence>
<reference evidence="2 3" key="1">
    <citation type="submission" date="2019-04" db="EMBL/GenBank/DDBJ databases">
        <title>Flavobacterium sp. nov. isolated from construction timber.</title>
        <authorList>
            <person name="Lin S.-Y."/>
            <person name="Chang C.-T."/>
            <person name="Young C.-C."/>
        </authorList>
    </citation>
    <scope>NUCLEOTIDE SEQUENCE [LARGE SCALE GENOMIC DNA]</scope>
    <source>
        <strain evidence="2 3">CC-CTC003</strain>
    </source>
</reference>
<evidence type="ECO:0000313" key="3">
    <source>
        <dbReference type="Proteomes" id="UP000307507"/>
    </source>
</evidence>
<keyword evidence="1" id="KW-1133">Transmembrane helix</keyword>
<keyword evidence="1" id="KW-0812">Transmembrane</keyword>
<dbReference type="EMBL" id="SSNZ01000002">
    <property type="protein sequence ID" value="THF51120.1"/>
    <property type="molecule type" value="Genomic_DNA"/>
</dbReference>
<evidence type="ECO:0000256" key="1">
    <source>
        <dbReference type="SAM" id="Phobius"/>
    </source>
</evidence>
<comment type="caution">
    <text evidence="2">The sequence shown here is derived from an EMBL/GenBank/DDBJ whole genome shotgun (WGS) entry which is preliminary data.</text>
</comment>
<proteinExistence type="predicted"/>
<evidence type="ECO:0000313" key="2">
    <source>
        <dbReference type="EMBL" id="THF51120.1"/>
    </source>
</evidence>
<name>A0A4V6RWU4_9FLAO</name>